<dbReference type="AlphaFoldDB" id="A0A6F8XJM6"/>
<evidence type="ECO:0000313" key="2">
    <source>
        <dbReference type="Proteomes" id="UP000502508"/>
    </source>
</evidence>
<name>A0A6F8XJM6_9ACTN</name>
<sequence>MPDTRTQNRQATVDRLHRIADDHAGGYRPGLTRADALAELATASSDPDLLAEAAAAHAMADNWYAIVAVDLLIEAGADQELIQRHIAELGPN</sequence>
<dbReference type="KEGG" id="pfla:Pflav_004260"/>
<reference evidence="1 2" key="2">
    <citation type="submission" date="2020-03" db="EMBL/GenBank/DDBJ databases">
        <authorList>
            <person name="Ichikawa N."/>
            <person name="Kimura A."/>
            <person name="Kitahashi Y."/>
            <person name="Uohara A."/>
        </authorList>
    </citation>
    <scope>NUCLEOTIDE SEQUENCE [LARGE SCALE GENOMIC DNA]</scope>
    <source>
        <strain evidence="1 2">NBRC 107702</strain>
    </source>
</reference>
<keyword evidence="2" id="KW-1185">Reference proteome</keyword>
<proteinExistence type="predicted"/>
<dbReference type="Proteomes" id="UP000502508">
    <property type="component" value="Chromosome"/>
</dbReference>
<evidence type="ECO:0000313" key="1">
    <source>
        <dbReference type="EMBL" id="BCB74016.1"/>
    </source>
</evidence>
<gene>
    <name evidence="1" type="ORF">Pflav_004260</name>
</gene>
<accession>A0A6F8XJM6</accession>
<dbReference type="RefSeq" id="WP_173033264.1">
    <property type="nucleotide sequence ID" value="NZ_AP022870.1"/>
</dbReference>
<organism evidence="1 2">
    <name type="scientific">Phytohabitans flavus</name>
    <dbReference type="NCBI Taxonomy" id="1076124"/>
    <lineage>
        <taxon>Bacteria</taxon>
        <taxon>Bacillati</taxon>
        <taxon>Actinomycetota</taxon>
        <taxon>Actinomycetes</taxon>
        <taxon>Micromonosporales</taxon>
        <taxon>Micromonosporaceae</taxon>
    </lineage>
</organism>
<protein>
    <submittedName>
        <fullName evidence="1">Uncharacterized protein</fullName>
    </submittedName>
</protein>
<reference evidence="1 2" key="1">
    <citation type="submission" date="2020-03" db="EMBL/GenBank/DDBJ databases">
        <title>Whole genome shotgun sequence of Phytohabitans flavus NBRC 107702.</title>
        <authorList>
            <person name="Komaki H."/>
            <person name="Tamura T."/>
        </authorList>
    </citation>
    <scope>NUCLEOTIDE SEQUENCE [LARGE SCALE GENOMIC DNA]</scope>
    <source>
        <strain evidence="1 2">NBRC 107702</strain>
    </source>
</reference>
<dbReference type="EMBL" id="AP022870">
    <property type="protein sequence ID" value="BCB74016.1"/>
    <property type="molecule type" value="Genomic_DNA"/>
</dbReference>